<proteinExistence type="predicted"/>
<feature type="compositionally biased region" description="Basic and acidic residues" evidence="1">
    <location>
        <begin position="265"/>
        <end position="274"/>
    </location>
</feature>
<name>A0A9N7TN26_PLEPL</name>
<evidence type="ECO:0000313" key="3">
    <source>
        <dbReference type="Proteomes" id="UP001153269"/>
    </source>
</evidence>
<dbReference type="Proteomes" id="UP001153269">
    <property type="component" value="Unassembled WGS sequence"/>
</dbReference>
<keyword evidence="3" id="KW-1185">Reference proteome</keyword>
<evidence type="ECO:0000313" key="2">
    <source>
        <dbReference type="EMBL" id="CAB1414658.1"/>
    </source>
</evidence>
<organism evidence="2 3">
    <name type="scientific">Pleuronectes platessa</name>
    <name type="common">European plaice</name>
    <dbReference type="NCBI Taxonomy" id="8262"/>
    <lineage>
        <taxon>Eukaryota</taxon>
        <taxon>Metazoa</taxon>
        <taxon>Chordata</taxon>
        <taxon>Craniata</taxon>
        <taxon>Vertebrata</taxon>
        <taxon>Euteleostomi</taxon>
        <taxon>Actinopterygii</taxon>
        <taxon>Neopterygii</taxon>
        <taxon>Teleostei</taxon>
        <taxon>Neoteleostei</taxon>
        <taxon>Acanthomorphata</taxon>
        <taxon>Carangaria</taxon>
        <taxon>Pleuronectiformes</taxon>
        <taxon>Pleuronectoidei</taxon>
        <taxon>Pleuronectidae</taxon>
        <taxon>Pleuronectes</taxon>
    </lineage>
</organism>
<protein>
    <submittedName>
        <fullName evidence="2">Uncharacterized protein</fullName>
    </submittedName>
</protein>
<reference evidence="2" key="1">
    <citation type="submission" date="2020-03" db="EMBL/GenBank/DDBJ databases">
        <authorList>
            <person name="Weist P."/>
        </authorList>
    </citation>
    <scope>NUCLEOTIDE SEQUENCE</scope>
</reference>
<comment type="caution">
    <text evidence="2">The sequence shown here is derived from an EMBL/GenBank/DDBJ whole genome shotgun (WGS) entry which is preliminary data.</text>
</comment>
<accession>A0A9N7TN26</accession>
<gene>
    <name evidence="2" type="ORF">PLEPLA_LOCUS2367</name>
</gene>
<dbReference type="EMBL" id="CADEAL010000115">
    <property type="protein sequence ID" value="CAB1414658.1"/>
    <property type="molecule type" value="Genomic_DNA"/>
</dbReference>
<feature type="region of interest" description="Disordered" evidence="1">
    <location>
        <begin position="340"/>
        <end position="374"/>
    </location>
</feature>
<sequence>MSEQPVSGEHVQYHRPLSQKAVPEWSRDLCHMFKDTPRADAIGLLKVPKKAGSATKLGGNGTEREEEEREKELITTLMPHFIIVSLSLPAHPHCQCLTVYTAPPAPRLCYSIAEDLQPLQRYGDADVSRSMLPDEVSLPRLGLTPAVSAHVFNWVTDCGPDAKAHSNVHSVCIGCRCLLQACAYLVVTARQRHLRMLWISRLPGKLGVEWGKKSSAAEWGNSLESLQWSRGKVGIMEALPLSVLLGWAVSGGEQTSCCIDDEEDVQRARQRSDSHGAPGSEPGHFPPRPEIGAQAEGTRTSNQGVLALNDEIAHAALQSAFARREIARQCEWCLAGQVSSGTQGKVPRKDGMRGAIPKPSPRGRLEGAVALLSD</sequence>
<feature type="region of interest" description="Disordered" evidence="1">
    <location>
        <begin position="264"/>
        <end position="299"/>
    </location>
</feature>
<evidence type="ECO:0000256" key="1">
    <source>
        <dbReference type="SAM" id="MobiDB-lite"/>
    </source>
</evidence>
<dbReference type="AlphaFoldDB" id="A0A9N7TN26"/>